<dbReference type="GO" id="GO:0003723">
    <property type="term" value="F:RNA binding"/>
    <property type="evidence" value="ECO:0007669"/>
    <property type="project" value="TreeGrafter"/>
</dbReference>
<evidence type="ECO:0000259" key="9">
    <source>
        <dbReference type="PROSITE" id="PS50862"/>
    </source>
</evidence>
<keyword evidence="3" id="KW-0963">Cytoplasm</keyword>
<accession>A0A1F7J504</accession>
<dbReference type="InterPro" id="IPR004365">
    <property type="entry name" value="NA-bd_OB_tRNA"/>
</dbReference>
<dbReference type="Pfam" id="PF01336">
    <property type="entry name" value="tRNA_anti-codon"/>
    <property type="match status" value="1"/>
</dbReference>
<gene>
    <name evidence="10" type="ORF">A3B50_00640</name>
</gene>
<proteinExistence type="inferred from homology"/>
<dbReference type="GO" id="GO:0017101">
    <property type="term" value="C:aminoacyl-tRNA synthetase multienzyme complex"/>
    <property type="evidence" value="ECO:0007669"/>
    <property type="project" value="TreeGrafter"/>
</dbReference>
<protein>
    <submittedName>
        <fullName evidence="10">Aspartate--tRNA(Asn) ligase</fullName>
    </submittedName>
</protein>
<name>A0A1F7J504_9BACT</name>
<dbReference type="PANTHER" id="PTHR43450">
    <property type="entry name" value="ASPARTYL-TRNA SYNTHETASE"/>
    <property type="match status" value="1"/>
</dbReference>
<dbReference type="GO" id="GO:0005524">
    <property type="term" value="F:ATP binding"/>
    <property type="evidence" value="ECO:0007669"/>
    <property type="project" value="UniProtKB-KW"/>
</dbReference>
<dbReference type="Pfam" id="PF00152">
    <property type="entry name" value="tRNA-synt_2"/>
    <property type="match status" value="1"/>
</dbReference>
<dbReference type="Gene3D" id="2.40.50.140">
    <property type="entry name" value="Nucleic acid-binding proteins"/>
    <property type="match status" value="1"/>
</dbReference>
<dbReference type="InterPro" id="IPR012340">
    <property type="entry name" value="NA-bd_OB-fold"/>
</dbReference>
<dbReference type="InterPro" id="IPR045864">
    <property type="entry name" value="aa-tRNA-synth_II/BPL/LPL"/>
</dbReference>
<reference evidence="10 11" key="1">
    <citation type="journal article" date="2016" name="Nat. Commun.">
        <title>Thousands of microbial genomes shed light on interconnected biogeochemical processes in an aquifer system.</title>
        <authorList>
            <person name="Anantharaman K."/>
            <person name="Brown C.T."/>
            <person name="Hug L.A."/>
            <person name="Sharon I."/>
            <person name="Castelle C.J."/>
            <person name="Probst A.J."/>
            <person name="Thomas B.C."/>
            <person name="Singh A."/>
            <person name="Wilkins M.J."/>
            <person name="Karaoz U."/>
            <person name="Brodie E.L."/>
            <person name="Williams K.H."/>
            <person name="Hubbard S.S."/>
            <person name="Banfield J.F."/>
        </authorList>
    </citation>
    <scope>NUCLEOTIDE SEQUENCE [LARGE SCALE GENOMIC DNA]</scope>
</reference>
<dbReference type="InterPro" id="IPR047089">
    <property type="entry name" value="Asp-tRNA-ligase_1_N"/>
</dbReference>
<dbReference type="PRINTS" id="PR01042">
    <property type="entry name" value="TRNASYNTHASP"/>
</dbReference>
<dbReference type="NCBIfam" id="NF003483">
    <property type="entry name" value="PRK05159.1"/>
    <property type="match status" value="1"/>
</dbReference>
<dbReference type="InterPro" id="IPR002312">
    <property type="entry name" value="Asp/Asn-tRNA-synth_IIb"/>
</dbReference>
<dbReference type="InterPro" id="IPR004523">
    <property type="entry name" value="Asp-tRNA_synthase_2"/>
</dbReference>
<feature type="domain" description="Aminoacyl-transfer RNA synthetases class-II family profile" evidence="9">
    <location>
        <begin position="133"/>
        <end position="424"/>
    </location>
</feature>
<evidence type="ECO:0000313" key="10">
    <source>
        <dbReference type="EMBL" id="OGK50670.1"/>
    </source>
</evidence>
<evidence type="ECO:0000256" key="5">
    <source>
        <dbReference type="ARBA" id="ARBA00022741"/>
    </source>
</evidence>
<dbReference type="InterPro" id="IPR004364">
    <property type="entry name" value="Aa-tRNA-synt_II"/>
</dbReference>
<dbReference type="Gene3D" id="3.30.930.10">
    <property type="entry name" value="Bira Bifunctional Protein, Domain 2"/>
    <property type="match status" value="1"/>
</dbReference>
<dbReference type="SUPFAM" id="SSF55681">
    <property type="entry name" value="Class II aaRS and biotin synthetases"/>
    <property type="match status" value="1"/>
</dbReference>
<organism evidence="10 11">
    <name type="scientific">Candidatus Roizmanbacteria bacterium RIFCSPLOWO2_01_FULL_40_42</name>
    <dbReference type="NCBI Taxonomy" id="1802066"/>
    <lineage>
        <taxon>Bacteria</taxon>
        <taxon>Candidatus Roizmaniibacteriota</taxon>
    </lineage>
</organism>
<dbReference type="EMBL" id="MGAQ01000014">
    <property type="protein sequence ID" value="OGK50670.1"/>
    <property type="molecule type" value="Genomic_DNA"/>
</dbReference>
<dbReference type="PANTHER" id="PTHR43450:SF1">
    <property type="entry name" value="ASPARTATE--TRNA LIGASE, CYTOPLASMIC"/>
    <property type="match status" value="1"/>
</dbReference>
<comment type="subcellular location">
    <subcellularLocation>
        <location evidence="1">Cytoplasm</location>
    </subcellularLocation>
</comment>
<comment type="caution">
    <text evidence="10">The sequence shown here is derived from an EMBL/GenBank/DDBJ whole genome shotgun (WGS) entry which is preliminary data.</text>
</comment>
<evidence type="ECO:0000256" key="7">
    <source>
        <dbReference type="ARBA" id="ARBA00022917"/>
    </source>
</evidence>
<sequence>MKNFFVKDSLVQIGKDVTVYGWVSNLRDHKKIVFIDLRDSTGILQVVGDERFRDLHPEDVVKISGTIKKRPEKLINKKVETGEIELQAKDVEVLSHADTLPFDMGKEDLEVTLPTLLDYRSLTLRHPKVKSIFKVQEALMDGFRKISKSLRCTEVIVPEITITATEGGAEVFGFDYYEHTASLTQSPQLYKQMVIPALERVYLIAHAYRAEPSVTTRHLAESVQMDCEFGFVEFEELLDLLEKVAVETIAHAEKACKKELKEHNVSPVLVGKIPRLTLKEAQEVIKKETGRNVVGEKDLSPEDEVDICKWAEKEKKSDFVTVTHFPTRKRAFYTMPDPKNPELSLSYDILFRGLEIASGSQRVHEYEKLVKTIKDRGMNPDDFEMYLMAFQYGMPPEGGFSFGLERLTKTLLQLPNVREAALFPRDMERVDVRLSKKRKK</sequence>
<evidence type="ECO:0000313" key="11">
    <source>
        <dbReference type="Proteomes" id="UP000178558"/>
    </source>
</evidence>
<comment type="similarity">
    <text evidence="2">Belongs to the class-II aminoacyl-tRNA synthetase family. Type 2 subfamily.</text>
</comment>
<dbReference type="CDD" id="cd04317">
    <property type="entry name" value="EcAspRS_like_N"/>
    <property type="match status" value="1"/>
</dbReference>
<dbReference type="SUPFAM" id="SSF50249">
    <property type="entry name" value="Nucleic acid-binding proteins"/>
    <property type="match status" value="1"/>
</dbReference>
<evidence type="ECO:0000256" key="4">
    <source>
        <dbReference type="ARBA" id="ARBA00022598"/>
    </source>
</evidence>
<dbReference type="GO" id="GO:0005829">
    <property type="term" value="C:cytosol"/>
    <property type="evidence" value="ECO:0007669"/>
    <property type="project" value="TreeGrafter"/>
</dbReference>
<keyword evidence="5" id="KW-0547">Nucleotide-binding</keyword>
<keyword evidence="7" id="KW-0648">Protein biosynthesis</keyword>
<dbReference type="GO" id="GO:0004815">
    <property type="term" value="F:aspartate-tRNA ligase activity"/>
    <property type="evidence" value="ECO:0007669"/>
    <property type="project" value="InterPro"/>
</dbReference>
<keyword evidence="8" id="KW-0030">Aminoacyl-tRNA synthetase</keyword>
<keyword evidence="4 10" id="KW-0436">Ligase</keyword>
<dbReference type="GO" id="GO:0006422">
    <property type="term" value="P:aspartyl-tRNA aminoacylation"/>
    <property type="evidence" value="ECO:0007669"/>
    <property type="project" value="InterPro"/>
</dbReference>
<keyword evidence="6" id="KW-0067">ATP-binding</keyword>
<evidence type="ECO:0000256" key="8">
    <source>
        <dbReference type="ARBA" id="ARBA00023146"/>
    </source>
</evidence>
<dbReference type="PROSITE" id="PS50862">
    <property type="entry name" value="AA_TRNA_LIGASE_II"/>
    <property type="match status" value="1"/>
</dbReference>
<dbReference type="AlphaFoldDB" id="A0A1F7J504"/>
<evidence type="ECO:0000256" key="3">
    <source>
        <dbReference type="ARBA" id="ARBA00022490"/>
    </source>
</evidence>
<dbReference type="Proteomes" id="UP000178558">
    <property type="component" value="Unassembled WGS sequence"/>
</dbReference>
<evidence type="ECO:0000256" key="2">
    <source>
        <dbReference type="ARBA" id="ARBA00005312"/>
    </source>
</evidence>
<evidence type="ECO:0000256" key="1">
    <source>
        <dbReference type="ARBA" id="ARBA00004496"/>
    </source>
</evidence>
<dbReference type="InterPro" id="IPR006195">
    <property type="entry name" value="aa-tRNA-synth_II"/>
</dbReference>
<evidence type="ECO:0000256" key="6">
    <source>
        <dbReference type="ARBA" id="ARBA00022840"/>
    </source>
</evidence>